<feature type="transmembrane region" description="Helical" evidence="1">
    <location>
        <begin position="42"/>
        <end position="63"/>
    </location>
</feature>
<dbReference type="eggNOG" id="arCOG03911">
    <property type="taxonomic scope" value="Archaea"/>
</dbReference>
<dbReference type="KEGG" id="ave:Arcve_1104"/>
<dbReference type="RefSeq" id="WP_013683778.1">
    <property type="nucleotide sequence ID" value="NC_015320.1"/>
</dbReference>
<feature type="domain" description="SHOCT" evidence="2">
    <location>
        <begin position="74"/>
        <end position="99"/>
    </location>
</feature>
<dbReference type="InterPro" id="IPR018649">
    <property type="entry name" value="SHOCT"/>
</dbReference>
<proteinExistence type="predicted"/>
<keyword evidence="1" id="KW-1133">Transmembrane helix</keyword>
<organism evidence="3 4">
    <name type="scientific">Archaeoglobus veneficus (strain DSM 11195 / SNP6)</name>
    <dbReference type="NCBI Taxonomy" id="693661"/>
    <lineage>
        <taxon>Archaea</taxon>
        <taxon>Methanobacteriati</taxon>
        <taxon>Methanobacteriota</taxon>
        <taxon>Archaeoglobi</taxon>
        <taxon>Archaeoglobales</taxon>
        <taxon>Archaeoglobaceae</taxon>
        <taxon>Archaeoglobus</taxon>
    </lineage>
</organism>
<evidence type="ECO:0000259" key="2">
    <source>
        <dbReference type="Pfam" id="PF09851"/>
    </source>
</evidence>
<evidence type="ECO:0000256" key="1">
    <source>
        <dbReference type="SAM" id="Phobius"/>
    </source>
</evidence>
<keyword evidence="4" id="KW-1185">Reference proteome</keyword>
<keyword evidence="1" id="KW-0472">Membrane</keyword>
<dbReference type="GeneID" id="25395648"/>
<evidence type="ECO:0000313" key="4">
    <source>
        <dbReference type="Proteomes" id="UP000008136"/>
    </source>
</evidence>
<dbReference type="Pfam" id="PF09851">
    <property type="entry name" value="SHOCT"/>
    <property type="match status" value="1"/>
</dbReference>
<accession>F2KT84</accession>
<gene>
    <name evidence="3" type="ordered locus">Arcve_1104</name>
</gene>
<dbReference type="OrthoDB" id="53394at2157"/>
<name>F2KT84_ARCVS</name>
<dbReference type="HOGENOM" id="CLU_159099_3_2_2"/>
<dbReference type="AlphaFoldDB" id="F2KT84"/>
<reference evidence="3 4" key="1">
    <citation type="submission" date="2011-03" db="EMBL/GenBank/DDBJ databases">
        <title>The complete genome of Archaeoglobus veneficus SNP6.</title>
        <authorList>
            <consortium name="US DOE Joint Genome Institute (JGI-PGF)"/>
            <person name="Lucas S."/>
            <person name="Copeland A."/>
            <person name="Lapidus A."/>
            <person name="Bruce D."/>
            <person name="Goodwin L."/>
            <person name="Pitluck S."/>
            <person name="Kyrpides N."/>
            <person name="Mavromatis K."/>
            <person name="Pagani I."/>
            <person name="Ivanova N."/>
            <person name="Mikhailova N."/>
            <person name="Lu M."/>
            <person name="Detter J.C."/>
            <person name="Tapia R."/>
            <person name="Han C."/>
            <person name="Land M."/>
            <person name="Hauser L."/>
            <person name="Markowitz V."/>
            <person name="Cheng J.-F."/>
            <person name="Hugenholtz P."/>
            <person name="Woyke T."/>
            <person name="Wu D."/>
            <person name="Spring S."/>
            <person name="Brambilla E."/>
            <person name="Klenk H.-P."/>
            <person name="Eisen J.A."/>
        </authorList>
    </citation>
    <scope>NUCLEOTIDE SEQUENCE [LARGE SCALE GENOMIC DNA]</scope>
    <source>
        <strain>SNP6</strain>
    </source>
</reference>
<dbReference type="STRING" id="693661.Arcve_1104"/>
<dbReference type="EMBL" id="CP002588">
    <property type="protein sequence ID" value="AEA47114.1"/>
    <property type="molecule type" value="Genomic_DNA"/>
</dbReference>
<protein>
    <recommendedName>
        <fullName evidence="2">SHOCT domain-containing protein</fullName>
    </recommendedName>
</protein>
<sequence length="103" mass="12234">MDGFMPMTGFYGFGMFFWWLIFLAIGYLVYQDAEKRGMNGLLWFILVILPMVGFLFLILYLVMREERPATGKRALEILDERYARGEINREEYLRMKKELEGGE</sequence>
<keyword evidence="1" id="KW-0812">Transmembrane</keyword>
<dbReference type="Proteomes" id="UP000008136">
    <property type="component" value="Chromosome"/>
</dbReference>
<evidence type="ECO:0000313" key="3">
    <source>
        <dbReference type="EMBL" id="AEA47114.1"/>
    </source>
</evidence>
<feature type="transmembrane region" description="Helical" evidence="1">
    <location>
        <begin position="9"/>
        <end position="30"/>
    </location>
</feature>